<dbReference type="PANTHER" id="PTHR37317:SF1">
    <property type="entry name" value="ZINC-RIBBON DOMAIN-CONTAINING PROTEIN-RELATED"/>
    <property type="match status" value="1"/>
</dbReference>
<protein>
    <submittedName>
        <fullName evidence="2">Zinc-ribbon domain-containing protein</fullName>
    </submittedName>
</protein>
<dbReference type="EMBL" id="JAEQMG010000146">
    <property type="protein sequence ID" value="MBK6089703.1"/>
    <property type="molecule type" value="Genomic_DNA"/>
</dbReference>
<keyword evidence="3" id="KW-1185">Reference proteome</keyword>
<proteinExistence type="predicted"/>
<evidence type="ECO:0000259" key="1">
    <source>
        <dbReference type="Pfam" id="PF14311"/>
    </source>
</evidence>
<dbReference type="PANTHER" id="PTHR37317">
    <property type="entry name" value="BLR8090 PROTEIN"/>
    <property type="match status" value="1"/>
</dbReference>
<name>A0A935C6R0_9FIRM</name>
<dbReference type="AlphaFoldDB" id="A0A935C6R0"/>
<organism evidence="2 3">
    <name type="scientific">Ruminococcus difficilis</name>
    <dbReference type="NCBI Taxonomy" id="2763069"/>
    <lineage>
        <taxon>Bacteria</taxon>
        <taxon>Bacillati</taxon>
        <taxon>Bacillota</taxon>
        <taxon>Clostridia</taxon>
        <taxon>Eubacteriales</taxon>
        <taxon>Oscillospiraceae</taxon>
        <taxon>Ruminococcus</taxon>
    </lineage>
</organism>
<evidence type="ECO:0000313" key="2">
    <source>
        <dbReference type="EMBL" id="MBK6089703.1"/>
    </source>
</evidence>
<feature type="domain" description="Treble clef zinc finger" evidence="1">
    <location>
        <begin position="82"/>
        <end position="135"/>
    </location>
</feature>
<comment type="caution">
    <text evidence="2">The sequence shown here is derived from an EMBL/GenBank/DDBJ whole genome shotgun (WGS) entry which is preliminary data.</text>
</comment>
<reference evidence="2" key="1">
    <citation type="submission" date="2021-01" db="EMBL/GenBank/DDBJ databases">
        <title>Genome public.</title>
        <authorList>
            <person name="Liu C."/>
            <person name="Sun Q."/>
        </authorList>
    </citation>
    <scope>NUCLEOTIDE SEQUENCE</scope>
    <source>
        <strain evidence="2">M6</strain>
    </source>
</reference>
<dbReference type="Pfam" id="PF14311">
    <property type="entry name" value="DUF4379"/>
    <property type="match status" value="4"/>
</dbReference>
<evidence type="ECO:0000313" key="3">
    <source>
        <dbReference type="Proteomes" id="UP000633365"/>
    </source>
</evidence>
<dbReference type="RefSeq" id="WP_201428414.1">
    <property type="nucleotide sequence ID" value="NZ_JAEQMG010000146.1"/>
</dbReference>
<feature type="domain" description="Treble clef zinc finger" evidence="1">
    <location>
        <begin position="222"/>
        <end position="275"/>
    </location>
</feature>
<feature type="domain" description="Treble clef zinc finger" evidence="1">
    <location>
        <begin position="12"/>
        <end position="65"/>
    </location>
</feature>
<accession>A0A935C6R0</accession>
<feature type="domain" description="Treble clef zinc finger" evidence="1">
    <location>
        <begin position="152"/>
        <end position="206"/>
    </location>
</feature>
<gene>
    <name evidence="2" type="ORF">JKK62_13815</name>
</gene>
<dbReference type="Proteomes" id="UP000633365">
    <property type="component" value="Unassembled WGS sequence"/>
</dbReference>
<dbReference type="InterPro" id="IPR025487">
    <property type="entry name" value="DUF4379"/>
</dbReference>
<sequence>MKRMLADVRPELINEWSQRNLPLTPDSVTHGSNKIVWWKGKCGHEWRASVKNRVIGGSGCPYCSHNAILEGFNDLASQKPELAAEWSARNAPLLPTQVTVFANRKAWWKCRECGNEWETLITTRSDGSKCPYCSGYILLKGVNDLATKYPQLAEEWSDRNLPLTPDTVNDKSRKNVWWKCRTCGFEWKSVIYSRANGSMCPVCAERAILTGYNDLATTDTHLISEWDFDKNTSFSPEHISRHSMYGVWWKCPLNHSYKARISDRVSGMGCKVCDKEYKSVLPKLAIMVYAGMNRMSVKFDDDSIIGIPLETYIPEEKLAIETSKPNDNILRLKQYLCKKRNIKLVYIAYGRTDEISLLERIKQVFRSVHIYINSDTEKDAEIIRQRFYDWRLRQSQSVIAQK</sequence>